<dbReference type="EMBL" id="RAPO01000002">
    <property type="protein sequence ID" value="RKD95685.1"/>
    <property type="molecule type" value="Genomic_DNA"/>
</dbReference>
<reference evidence="2 3" key="1">
    <citation type="submission" date="2018-09" db="EMBL/GenBank/DDBJ databases">
        <title>Genomic Encyclopedia of Archaeal and Bacterial Type Strains, Phase II (KMG-II): from individual species to whole genera.</title>
        <authorList>
            <person name="Goeker M."/>
        </authorList>
    </citation>
    <scope>NUCLEOTIDE SEQUENCE [LARGE SCALE GENOMIC DNA]</scope>
    <source>
        <strain evidence="2 3">DSM 13151</strain>
    </source>
</reference>
<keyword evidence="3" id="KW-1185">Reference proteome</keyword>
<feature type="region of interest" description="Disordered" evidence="1">
    <location>
        <begin position="1"/>
        <end position="36"/>
    </location>
</feature>
<dbReference type="AlphaFoldDB" id="A0A419WJM3"/>
<feature type="compositionally biased region" description="Gly residues" evidence="1">
    <location>
        <begin position="24"/>
        <end position="36"/>
    </location>
</feature>
<dbReference type="Proteomes" id="UP000283805">
    <property type="component" value="Unassembled WGS sequence"/>
</dbReference>
<name>A0A419WJM3_9EURY</name>
<feature type="compositionally biased region" description="Basic and acidic residues" evidence="1">
    <location>
        <begin position="1"/>
        <end position="11"/>
    </location>
</feature>
<gene>
    <name evidence="2" type="ORF">ATJ93_2547</name>
</gene>
<comment type="caution">
    <text evidence="2">The sequence shown here is derived from an EMBL/GenBank/DDBJ whole genome shotgun (WGS) entry which is preliminary data.</text>
</comment>
<proteinExistence type="predicted"/>
<evidence type="ECO:0000313" key="2">
    <source>
        <dbReference type="EMBL" id="RKD95685.1"/>
    </source>
</evidence>
<evidence type="ECO:0000256" key="1">
    <source>
        <dbReference type="SAM" id="MobiDB-lite"/>
    </source>
</evidence>
<sequence length="36" mass="3838">MNDTRSPDVRLRQGTVTVTDAGDGDGYGRGGDPTWN</sequence>
<organism evidence="2 3">
    <name type="scientific">Halopiger aswanensis</name>
    <dbReference type="NCBI Taxonomy" id="148449"/>
    <lineage>
        <taxon>Archaea</taxon>
        <taxon>Methanobacteriati</taxon>
        <taxon>Methanobacteriota</taxon>
        <taxon>Stenosarchaea group</taxon>
        <taxon>Halobacteria</taxon>
        <taxon>Halobacteriales</taxon>
        <taxon>Natrialbaceae</taxon>
        <taxon>Halopiger</taxon>
    </lineage>
</organism>
<protein>
    <submittedName>
        <fullName evidence="2">Uncharacterized protein</fullName>
    </submittedName>
</protein>
<accession>A0A419WJM3</accession>
<evidence type="ECO:0000313" key="3">
    <source>
        <dbReference type="Proteomes" id="UP000283805"/>
    </source>
</evidence>